<dbReference type="AlphaFoldDB" id="A0A8B7CKA8"/>
<evidence type="ECO:0000313" key="14">
    <source>
        <dbReference type="RefSeq" id="XP_008800986.2"/>
    </source>
</evidence>
<dbReference type="PANTHER" id="PTHR24298">
    <property type="entry name" value="FLAVONOID 3'-MONOOXYGENASE-RELATED"/>
    <property type="match status" value="1"/>
</dbReference>
<dbReference type="GeneID" id="103715208"/>
<evidence type="ECO:0000256" key="10">
    <source>
        <dbReference type="PIRSR" id="PIRSR602401-1"/>
    </source>
</evidence>
<dbReference type="Pfam" id="PF00067">
    <property type="entry name" value="p450"/>
    <property type="match status" value="1"/>
</dbReference>
<protein>
    <submittedName>
        <fullName evidence="14">Cytochrome P450 89A2-like</fullName>
    </submittedName>
</protein>
<dbReference type="GO" id="GO:0016020">
    <property type="term" value="C:membrane"/>
    <property type="evidence" value="ECO:0007669"/>
    <property type="project" value="UniProtKB-SubCell"/>
</dbReference>
<evidence type="ECO:0000256" key="1">
    <source>
        <dbReference type="ARBA" id="ARBA00004167"/>
    </source>
</evidence>
<keyword evidence="7 10" id="KW-0408">Iron</keyword>
<comment type="similarity">
    <text evidence="11">Belongs to the cytochrome P450 family.</text>
</comment>
<feature type="binding site" description="axial binding residue" evidence="10">
    <location>
        <position position="449"/>
    </location>
    <ligand>
        <name>heme</name>
        <dbReference type="ChEBI" id="CHEBI:30413"/>
    </ligand>
    <ligandPart>
        <name>Fe</name>
        <dbReference type="ChEBI" id="CHEBI:18248"/>
    </ligandPart>
</feature>
<comment type="subcellular location">
    <subcellularLocation>
        <location evidence="1">Membrane</location>
        <topology evidence="1">Single-pass membrane protein</topology>
    </subcellularLocation>
</comment>
<dbReference type="PANTHER" id="PTHR24298:SF800">
    <property type="entry name" value="CYTOCHROME P450 89A2-RELATED"/>
    <property type="match status" value="1"/>
</dbReference>
<keyword evidence="4 10" id="KW-0479">Metal-binding</keyword>
<dbReference type="GO" id="GO:0016709">
    <property type="term" value="F:oxidoreductase activity, acting on paired donors, with incorporation or reduction of molecular oxygen, NAD(P)H as one donor, and incorporation of one atom of oxygen"/>
    <property type="evidence" value="ECO:0007669"/>
    <property type="project" value="TreeGrafter"/>
</dbReference>
<dbReference type="InterPro" id="IPR017972">
    <property type="entry name" value="Cyt_P450_CS"/>
</dbReference>
<evidence type="ECO:0000256" key="12">
    <source>
        <dbReference type="SAM" id="SignalP"/>
    </source>
</evidence>
<evidence type="ECO:0000256" key="4">
    <source>
        <dbReference type="ARBA" id="ARBA00022723"/>
    </source>
</evidence>
<dbReference type="InterPro" id="IPR001128">
    <property type="entry name" value="Cyt_P450"/>
</dbReference>
<dbReference type="CDD" id="cd11075">
    <property type="entry name" value="CYP77_89"/>
    <property type="match status" value="1"/>
</dbReference>
<dbReference type="PRINTS" id="PR00463">
    <property type="entry name" value="EP450I"/>
</dbReference>
<evidence type="ECO:0000256" key="2">
    <source>
        <dbReference type="ARBA" id="ARBA00022617"/>
    </source>
</evidence>
<keyword evidence="8 11" id="KW-0503">Monooxygenase</keyword>
<comment type="cofactor">
    <cofactor evidence="10">
        <name>heme</name>
        <dbReference type="ChEBI" id="CHEBI:30413"/>
    </cofactor>
</comment>
<accession>A0A8B7CKA8</accession>
<evidence type="ECO:0000256" key="3">
    <source>
        <dbReference type="ARBA" id="ARBA00022692"/>
    </source>
</evidence>
<reference evidence="13" key="1">
    <citation type="journal article" date="2019" name="Nat. Commun.">
        <title>Genome-wide association mapping of date palm fruit traits.</title>
        <authorList>
            <person name="Hazzouri K.M."/>
            <person name="Gros-Balthazard M."/>
            <person name="Flowers J.M."/>
            <person name="Copetti D."/>
            <person name="Lemansour A."/>
            <person name="Lebrun M."/>
            <person name="Masmoudi K."/>
            <person name="Ferrand S."/>
            <person name="Dhar M.I."/>
            <person name="Fresquez Z.A."/>
            <person name="Rosas U."/>
            <person name="Zhang J."/>
            <person name="Talag J."/>
            <person name="Lee S."/>
            <person name="Kudrna D."/>
            <person name="Powell R.F."/>
            <person name="Leitch I.J."/>
            <person name="Krueger R.R."/>
            <person name="Wing R.A."/>
            <person name="Amiri K.M.A."/>
            <person name="Purugganan M.D."/>
        </authorList>
    </citation>
    <scope>NUCLEOTIDE SEQUENCE [LARGE SCALE GENOMIC DNA]</scope>
    <source>
        <strain evidence="13">cv. Khalas</strain>
    </source>
</reference>
<dbReference type="InterPro" id="IPR036396">
    <property type="entry name" value="Cyt_P450_sf"/>
</dbReference>
<dbReference type="OrthoDB" id="1055148at2759"/>
<dbReference type="InterPro" id="IPR051103">
    <property type="entry name" value="Plant_metabolite_P450s"/>
</dbReference>
<proteinExistence type="inferred from homology"/>
<dbReference type="Gene3D" id="1.10.630.10">
    <property type="entry name" value="Cytochrome P450"/>
    <property type="match status" value="1"/>
</dbReference>
<dbReference type="SUPFAM" id="SSF48264">
    <property type="entry name" value="Cytochrome P450"/>
    <property type="match status" value="1"/>
</dbReference>
<evidence type="ECO:0000256" key="6">
    <source>
        <dbReference type="ARBA" id="ARBA00023002"/>
    </source>
</evidence>
<gene>
    <name evidence="14" type="primary">LOC103715208</name>
</gene>
<feature type="chain" id="PRO_5034691376" evidence="12">
    <location>
        <begin position="20"/>
        <end position="508"/>
    </location>
</feature>
<evidence type="ECO:0000256" key="11">
    <source>
        <dbReference type="RuleBase" id="RU000461"/>
    </source>
</evidence>
<dbReference type="GO" id="GO:0005506">
    <property type="term" value="F:iron ion binding"/>
    <property type="evidence" value="ECO:0007669"/>
    <property type="project" value="InterPro"/>
</dbReference>
<keyword evidence="9" id="KW-0472">Membrane</keyword>
<keyword evidence="3" id="KW-0812">Transmembrane</keyword>
<dbReference type="GO" id="GO:0020037">
    <property type="term" value="F:heme binding"/>
    <property type="evidence" value="ECO:0007669"/>
    <property type="project" value="InterPro"/>
</dbReference>
<evidence type="ECO:0000256" key="5">
    <source>
        <dbReference type="ARBA" id="ARBA00022989"/>
    </source>
</evidence>
<evidence type="ECO:0000313" key="13">
    <source>
        <dbReference type="Proteomes" id="UP000228380"/>
    </source>
</evidence>
<name>A0A8B7CKA8_PHODC</name>
<keyword evidence="6 11" id="KW-0560">Oxidoreductase</keyword>
<sequence length="508" mass="58217">METWLLVFLSLSLCVVVNLLLNQKHKKRLPPGPPAVPILGNLLWLRRSFTDLEPLLRDLHARYGPIVTLRIGSRLSIFISDRHLAHKALVENGAAFADRPAPLPATRFISCDQHNITSAPYGSLWRLLRRNLMSETLHNSRVKLFAPARQWVLHVLAAKLHAHGTEKSGAAVMESFQFAMFCLLALMCFGEKLDEESVRAIEAAQRDLLLYGRQLGIFNFVPAISKHLFRNRWSKAMEMRQRQKEIYLPLIRARREHKLKKKETEERFVHSYLDSLLDIELPEEENRNLTEDEIIVLCSEFLNAGTDTTSTALQWIMAELVKHQEVQAKLLEEIEDVVGKEDEEVKEEDLQRMPYNKAVVMEGLRRHPPGHFVLPHAVTEEMTIEGYTIPKDAVVNFLVAEMGRDEEVWEEPLEFKPERFLDGGAGEGVDITGTREIKMMPFGVGRRICPGLGLAMLHLEYFVANLVREFEWKSVEGKEVDLAEKPEFTVVMKNPLRARVIPRRNACN</sequence>
<dbReference type="KEGG" id="pda:103715208"/>
<keyword evidence="13" id="KW-1185">Reference proteome</keyword>
<evidence type="ECO:0000256" key="9">
    <source>
        <dbReference type="ARBA" id="ARBA00023136"/>
    </source>
</evidence>
<dbReference type="RefSeq" id="XP_008800986.2">
    <property type="nucleotide sequence ID" value="XM_008802764.4"/>
</dbReference>
<evidence type="ECO:0000256" key="8">
    <source>
        <dbReference type="ARBA" id="ARBA00023033"/>
    </source>
</evidence>
<dbReference type="PROSITE" id="PS00086">
    <property type="entry name" value="CYTOCHROME_P450"/>
    <property type="match status" value="1"/>
</dbReference>
<organism evidence="13 14">
    <name type="scientific">Phoenix dactylifera</name>
    <name type="common">Date palm</name>
    <dbReference type="NCBI Taxonomy" id="42345"/>
    <lineage>
        <taxon>Eukaryota</taxon>
        <taxon>Viridiplantae</taxon>
        <taxon>Streptophyta</taxon>
        <taxon>Embryophyta</taxon>
        <taxon>Tracheophyta</taxon>
        <taxon>Spermatophyta</taxon>
        <taxon>Magnoliopsida</taxon>
        <taxon>Liliopsida</taxon>
        <taxon>Arecaceae</taxon>
        <taxon>Coryphoideae</taxon>
        <taxon>Phoeniceae</taxon>
        <taxon>Phoenix</taxon>
    </lineage>
</organism>
<dbReference type="PRINTS" id="PR00385">
    <property type="entry name" value="P450"/>
</dbReference>
<feature type="signal peptide" evidence="12">
    <location>
        <begin position="1"/>
        <end position="19"/>
    </location>
</feature>
<dbReference type="Proteomes" id="UP000228380">
    <property type="component" value="Chromosome 2"/>
</dbReference>
<reference evidence="14" key="2">
    <citation type="submission" date="2025-08" db="UniProtKB">
        <authorList>
            <consortium name="RefSeq"/>
        </authorList>
    </citation>
    <scope>IDENTIFICATION</scope>
    <source>
        <tissue evidence="14">Young leaves</tissue>
    </source>
</reference>
<evidence type="ECO:0000256" key="7">
    <source>
        <dbReference type="ARBA" id="ARBA00023004"/>
    </source>
</evidence>
<keyword evidence="5" id="KW-1133">Transmembrane helix</keyword>
<dbReference type="FunFam" id="1.10.630.10:FF:000012">
    <property type="entry name" value="Cytochrome P450 family protein"/>
    <property type="match status" value="1"/>
</dbReference>
<keyword evidence="12" id="KW-0732">Signal</keyword>
<dbReference type="InterPro" id="IPR002401">
    <property type="entry name" value="Cyt_P450_E_grp-I"/>
</dbReference>
<keyword evidence="2 10" id="KW-0349">Heme</keyword>